<dbReference type="Proteomes" id="UP001233999">
    <property type="component" value="Unassembled WGS sequence"/>
</dbReference>
<sequence>FLIQNVFIYSWIFHSQKYDTSFPIYASVHSSSHVGPYIFLKIFRSQFRKRPYILLVIARDLDPYRFISSSYKVEFCEIYIFHNILLTCTAVSELISIIN</sequence>
<comment type="caution">
    <text evidence="1">The sequence shown here is derived from an EMBL/GenBank/DDBJ whole genome shotgun (WGS) entry which is preliminary data.</text>
</comment>
<dbReference type="AlphaFoldDB" id="A0AAD8A0W6"/>
<protein>
    <submittedName>
        <fullName evidence="1">Uncharacterized protein</fullName>
    </submittedName>
</protein>
<evidence type="ECO:0000313" key="1">
    <source>
        <dbReference type="EMBL" id="KAJ9589966.1"/>
    </source>
</evidence>
<accession>A0AAD8A0W6</accession>
<evidence type="ECO:0000313" key="2">
    <source>
        <dbReference type="Proteomes" id="UP001233999"/>
    </source>
</evidence>
<feature type="non-terminal residue" evidence="1">
    <location>
        <position position="99"/>
    </location>
</feature>
<feature type="non-terminal residue" evidence="1">
    <location>
        <position position="1"/>
    </location>
</feature>
<gene>
    <name evidence="1" type="ORF">L9F63_016912</name>
</gene>
<keyword evidence="2" id="KW-1185">Reference proteome</keyword>
<organism evidence="1 2">
    <name type="scientific">Diploptera punctata</name>
    <name type="common">Pacific beetle cockroach</name>
    <dbReference type="NCBI Taxonomy" id="6984"/>
    <lineage>
        <taxon>Eukaryota</taxon>
        <taxon>Metazoa</taxon>
        <taxon>Ecdysozoa</taxon>
        <taxon>Arthropoda</taxon>
        <taxon>Hexapoda</taxon>
        <taxon>Insecta</taxon>
        <taxon>Pterygota</taxon>
        <taxon>Neoptera</taxon>
        <taxon>Polyneoptera</taxon>
        <taxon>Dictyoptera</taxon>
        <taxon>Blattodea</taxon>
        <taxon>Blaberoidea</taxon>
        <taxon>Blaberidae</taxon>
        <taxon>Diplopterinae</taxon>
        <taxon>Diploptera</taxon>
    </lineage>
</organism>
<proteinExistence type="predicted"/>
<reference evidence="1" key="2">
    <citation type="submission" date="2023-05" db="EMBL/GenBank/DDBJ databases">
        <authorList>
            <person name="Fouks B."/>
        </authorList>
    </citation>
    <scope>NUCLEOTIDE SEQUENCE</scope>
    <source>
        <strain evidence="1">Stay&amp;Tobe</strain>
        <tissue evidence="1">Testes</tissue>
    </source>
</reference>
<reference evidence="1" key="1">
    <citation type="journal article" date="2023" name="IScience">
        <title>Live-bearing cockroach genome reveals convergent evolutionary mechanisms linked to viviparity in insects and beyond.</title>
        <authorList>
            <person name="Fouks B."/>
            <person name="Harrison M.C."/>
            <person name="Mikhailova A.A."/>
            <person name="Marchal E."/>
            <person name="English S."/>
            <person name="Carruthers M."/>
            <person name="Jennings E.C."/>
            <person name="Chiamaka E.L."/>
            <person name="Frigard R.A."/>
            <person name="Pippel M."/>
            <person name="Attardo G.M."/>
            <person name="Benoit J.B."/>
            <person name="Bornberg-Bauer E."/>
            <person name="Tobe S.S."/>
        </authorList>
    </citation>
    <scope>NUCLEOTIDE SEQUENCE</scope>
    <source>
        <strain evidence="1">Stay&amp;Tobe</strain>
    </source>
</reference>
<name>A0AAD8A0W6_DIPPU</name>
<dbReference type="EMBL" id="JASPKZ010004580">
    <property type="protein sequence ID" value="KAJ9589966.1"/>
    <property type="molecule type" value="Genomic_DNA"/>
</dbReference>